<dbReference type="EC" id="5.4.99.12" evidence="4"/>
<feature type="binding site" evidence="4 6">
    <location>
        <position position="111"/>
    </location>
    <ligand>
        <name>substrate</name>
    </ligand>
</feature>
<evidence type="ECO:0000313" key="9">
    <source>
        <dbReference type="EMBL" id="KIS23845.1"/>
    </source>
</evidence>
<dbReference type="NCBIfam" id="TIGR00071">
    <property type="entry name" value="hisT_truA"/>
    <property type="match status" value="1"/>
</dbReference>
<dbReference type="HOGENOM" id="CLU_014673_0_1_9"/>
<dbReference type="PIRSF" id="PIRSF001430">
    <property type="entry name" value="tRNA_psdUrid_synth"/>
    <property type="match status" value="1"/>
</dbReference>
<sequence>MTNIKLYIQYDGSKYNGWQKQKENDNTIQGKIENVLSLMTGEDINLIGSGRTDAGVHANMQVANFHTNFQGSTNEILNYCYEYLPKDIVVYDAFHVDERFHSRLNVKKKKYTYKICNKKFHDVFSRKYSYHVPQTLDIEAMKEACTYLVGRHDFASFTAARSKKKSTVRTLYSIDIIKKDGYVDIVYLGSGFLHKMIRILTGTLIEIGLHNLSPMNVKTILEAEDRRKASSTAPSQGLFMTSVTYE</sequence>
<evidence type="ECO:0000256" key="7">
    <source>
        <dbReference type="RuleBase" id="RU003792"/>
    </source>
</evidence>
<dbReference type="RefSeq" id="WP_003485810.1">
    <property type="nucleotide sequence ID" value="NZ_JXSU01000007.1"/>
</dbReference>
<evidence type="ECO:0000256" key="5">
    <source>
        <dbReference type="PIRSR" id="PIRSR001430-1"/>
    </source>
</evidence>
<dbReference type="AlphaFoldDB" id="A0A0D1BU15"/>
<comment type="function">
    <text evidence="4">Formation of pseudouridine at positions 38, 39 and 40 in the anticodon stem and loop of transfer RNAs.</text>
</comment>
<dbReference type="EMBL" id="JXSU01000007">
    <property type="protein sequence ID" value="KIS23845.1"/>
    <property type="molecule type" value="Genomic_DNA"/>
</dbReference>
<evidence type="ECO:0000256" key="2">
    <source>
        <dbReference type="ARBA" id="ARBA00022694"/>
    </source>
</evidence>
<comment type="subunit">
    <text evidence="4">Homodimer.</text>
</comment>
<keyword evidence="3 4" id="KW-0413">Isomerase</keyword>
<dbReference type="InterPro" id="IPR020095">
    <property type="entry name" value="PsdUridine_synth_TruA_C"/>
</dbReference>
<dbReference type="Gene3D" id="3.30.70.580">
    <property type="entry name" value="Pseudouridine synthase I, catalytic domain, N-terminal subdomain"/>
    <property type="match status" value="1"/>
</dbReference>
<evidence type="ECO:0000256" key="4">
    <source>
        <dbReference type="HAMAP-Rule" id="MF_00171"/>
    </source>
</evidence>
<dbReference type="GO" id="GO:0031119">
    <property type="term" value="P:tRNA pseudouridine synthesis"/>
    <property type="evidence" value="ECO:0007669"/>
    <property type="project" value="UniProtKB-UniRule"/>
</dbReference>
<dbReference type="HAMAP" id="MF_00171">
    <property type="entry name" value="TruA"/>
    <property type="match status" value="1"/>
</dbReference>
<evidence type="ECO:0000313" key="10">
    <source>
        <dbReference type="Proteomes" id="UP000032250"/>
    </source>
</evidence>
<dbReference type="InterPro" id="IPR001406">
    <property type="entry name" value="PsdUridine_synth_TruA"/>
</dbReference>
<protein>
    <recommendedName>
        <fullName evidence="4">tRNA pseudouridine synthase A</fullName>
        <ecNumber evidence="4">5.4.99.12</ecNumber>
    </recommendedName>
    <alternativeName>
        <fullName evidence="4">tRNA pseudouridine(38-40) synthase</fullName>
    </alternativeName>
    <alternativeName>
        <fullName evidence="4">tRNA pseudouridylate synthase I</fullName>
    </alternativeName>
    <alternativeName>
        <fullName evidence="4">tRNA-uridine isomerase I</fullName>
    </alternativeName>
</protein>
<evidence type="ECO:0000256" key="3">
    <source>
        <dbReference type="ARBA" id="ARBA00023235"/>
    </source>
</evidence>
<keyword evidence="2 4" id="KW-0819">tRNA processing</keyword>
<feature type="active site" description="Nucleophile" evidence="4 5">
    <location>
        <position position="53"/>
    </location>
</feature>
<dbReference type="PANTHER" id="PTHR11142:SF22">
    <property type="entry name" value="TRNA PSEUDOURIDINE SYNTHASE A 2"/>
    <property type="match status" value="1"/>
</dbReference>
<accession>A0A0D1BU15</accession>
<comment type="caution">
    <text evidence="4">Lacks conserved residue(s) required for the propagation of feature annotation.</text>
</comment>
<comment type="caution">
    <text evidence="9">The sequence shown here is derived from an EMBL/GenBank/DDBJ whole genome shotgun (WGS) entry which is preliminary data.</text>
</comment>
<evidence type="ECO:0000259" key="8">
    <source>
        <dbReference type="Pfam" id="PF01416"/>
    </source>
</evidence>
<dbReference type="GO" id="GO:0160147">
    <property type="term" value="F:tRNA pseudouridine(38-40) synthase activity"/>
    <property type="evidence" value="ECO:0007669"/>
    <property type="project" value="UniProtKB-EC"/>
</dbReference>
<evidence type="ECO:0000256" key="1">
    <source>
        <dbReference type="ARBA" id="ARBA00009375"/>
    </source>
</evidence>
<dbReference type="GO" id="GO:0003723">
    <property type="term" value="F:RNA binding"/>
    <property type="evidence" value="ECO:0007669"/>
    <property type="project" value="InterPro"/>
</dbReference>
<dbReference type="Gene3D" id="3.30.70.660">
    <property type="entry name" value="Pseudouridine synthase I, catalytic domain, C-terminal subdomain"/>
    <property type="match status" value="1"/>
</dbReference>
<dbReference type="Proteomes" id="UP000032250">
    <property type="component" value="Unassembled WGS sequence"/>
</dbReference>
<dbReference type="CDD" id="cd02570">
    <property type="entry name" value="PseudoU_synth_EcTruA"/>
    <property type="match status" value="1"/>
</dbReference>
<gene>
    <name evidence="4" type="primary">truA</name>
    <name evidence="9" type="ORF">N495_09645</name>
</gene>
<dbReference type="InterPro" id="IPR020103">
    <property type="entry name" value="PsdUridine_synth_cat_dom_sf"/>
</dbReference>
<dbReference type="InterPro" id="IPR020097">
    <property type="entry name" value="PsdUridine_synth_TruA_a/b_dom"/>
</dbReference>
<name>A0A0D1BU15_CLOBO</name>
<feature type="domain" description="Pseudouridine synthase I TruA alpha/beta" evidence="8">
    <location>
        <begin position="8"/>
        <end position="101"/>
    </location>
</feature>
<comment type="similarity">
    <text evidence="1 4 7">Belongs to the tRNA pseudouridine synthase TruA family.</text>
</comment>
<dbReference type="OrthoDB" id="9811823at2"/>
<feature type="domain" description="Pseudouridine synthase I TruA alpha/beta" evidence="8">
    <location>
        <begin position="144"/>
        <end position="246"/>
    </location>
</feature>
<evidence type="ECO:0000256" key="6">
    <source>
        <dbReference type="PIRSR" id="PIRSR001430-2"/>
    </source>
</evidence>
<dbReference type="FunFam" id="3.30.70.580:FF:000001">
    <property type="entry name" value="tRNA pseudouridine synthase A"/>
    <property type="match status" value="1"/>
</dbReference>
<dbReference type="PATRIC" id="fig|1379739.3.peg.2289"/>
<dbReference type="PANTHER" id="PTHR11142">
    <property type="entry name" value="PSEUDOURIDYLATE SYNTHASE"/>
    <property type="match status" value="1"/>
</dbReference>
<organism evidence="9 10">
    <name type="scientific">Clostridium botulinum B2 450</name>
    <dbReference type="NCBI Taxonomy" id="1379739"/>
    <lineage>
        <taxon>Bacteria</taxon>
        <taxon>Bacillati</taxon>
        <taxon>Bacillota</taxon>
        <taxon>Clostridia</taxon>
        <taxon>Eubacteriales</taxon>
        <taxon>Clostridiaceae</taxon>
        <taxon>Clostridium</taxon>
    </lineage>
</organism>
<proteinExistence type="inferred from homology"/>
<dbReference type="SUPFAM" id="SSF55120">
    <property type="entry name" value="Pseudouridine synthase"/>
    <property type="match status" value="1"/>
</dbReference>
<comment type="catalytic activity">
    <reaction evidence="4 7">
        <text>uridine(38/39/40) in tRNA = pseudouridine(38/39/40) in tRNA</text>
        <dbReference type="Rhea" id="RHEA:22376"/>
        <dbReference type="Rhea" id="RHEA-COMP:10085"/>
        <dbReference type="Rhea" id="RHEA-COMP:10087"/>
        <dbReference type="ChEBI" id="CHEBI:65314"/>
        <dbReference type="ChEBI" id="CHEBI:65315"/>
        <dbReference type="EC" id="5.4.99.12"/>
    </reaction>
</comment>
<dbReference type="Pfam" id="PF01416">
    <property type="entry name" value="PseudoU_synth_1"/>
    <property type="match status" value="2"/>
</dbReference>
<reference evidence="9 10" key="1">
    <citation type="submission" date="2014-06" db="EMBL/GenBank/DDBJ databases">
        <title>Genome characterization of distinct group I Clostridium botulinum lineages.</title>
        <authorList>
            <person name="Giordani F."/>
            <person name="Anselmo A."/>
            <person name="Fillo S."/>
            <person name="Palozzi A.M."/>
            <person name="Fortunato A."/>
            <person name="Gentile B."/>
            <person name="Ciammaruconi A."/>
            <person name="Anniballi F."/>
            <person name="De Medici D."/>
            <person name="Lista F."/>
        </authorList>
    </citation>
    <scope>NUCLEOTIDE SEQUENCE [LARGE SCALE GENOMIC DNA]</scope>
    <source>
        <strain evidence="9 10">B2 450</strain>
    </source>
</reference>
<dbReference type="InterPro" id="IPR020094">
    <property type="entry name" value="TruA/RsuA/RluB/E/F_N"/>
</dbReference>